<proteinExistence type="predicted"/>
<accession>A0ABV3FE68</accession>
<gene>
    <name evidence="1" type="ORF">AB0H72_25170</name>
</gene>
<evidence type="ECO:0000313" key="1">
    <source>
        <dbReference type="EMBL" id="MEV0365996.1"/>
    </source>
</evidence>
<protein>
    <submittedName>
        <fullName evidence="1">Uncharacterized protein</fullName>
    </submittedName>
</protein>
<dbReference type="EMBL" id="JBFAIH010000017">
    <property type="protein sequence ID" value="MEV0365996.1"/>
    <property type="molecule type" value="Genomic_DNA"/>
</dbReference>
<organism evidence="1 2">
    <name type="scientific">Nocardia fusca</name>
    <dbReference type="NCBI Taxonomy" id="941183"/>
    <lineage>
        <taxon>Bacteria</taxon>
        <taxon>Bacillati</taxon>
        <taxon>Actinomycetota</taxon>
        <taxon>Actinomycetes</taxon>
        <taxon>Mycobacteriales</taxon>
        <taxon>Nocardiaceae</taxon>
        <taxon>Nocardia</taxon>
    </lineage>
</organism>
<dbReference type="Proteomes" id="UP001551658">
    <property type="component" value="Unassembled WGS sequence"/>
</dbReference>
<keyword evidence="2" id="KW-1185">Reference proteome</keyword>
<name>A0ABV3FE68_9NOCA</name>
<dbReference type="RefSeq" id="WP_357983260.1">
    <property type="nucleotide sequence ID" value="NZ_JBFAIH010000017.1"/>
</dbReference>
<comment type="caution">
    <text evidence="1">The sequence shown here is derived from an EMBL/GenBank/DDBJ whole genome shotgun (WGS) entry which is preliminary data.</text>
</comment>
<evidence type="ECO:0000313" key="2">
    <source>
        <dbReference type="Proteomes" id="UP001551658"/>
    </source>
</evidence>
<sequence length="76" mass="8154">MCWRKIAGAPSARAEAVESAIAIVELDEGPWVYTTIHGELPGAGRRPVRVRFQAPPRGDRFPVFVISGGQPALAAE</sequence>
<reference evidence="1 2" key="1">
    <citation type="submission" date="2024-06" db="EMBL/GenBank/DDBJ databases">
        <title>The Natural Products Discovery Center: Release of the First 8490 Sequenced Strains for Exploring Actinobacteria Biosynthetic Diversity.</title>
        <authorList>
            <person name="Kalkreuter E."/>
            <person name="Kautsar S.A."/>
            <person name="Yang D."/>
            <person name="Bader C.D."/>
            <person name="Teijaro C.N."/>
            <person name="Fluegel L."/>
            <person name="Davis C.M."/>
            <person name="Simpson J.R."/>
            <person name="Lauterbach L."/>
            <person name="Steele A.D."/>
            <person name="Gui C."/>
            <person name="Meng S."/>
            <person name="Li G."/>
            <person name="Viehrig K."/>
            <person name="Ye F."/>
            <person name="Su P."/>
            <person name="Kiefer A.F."/>
            <person name="Nichols A."/>
            <person name="Cepeda A.J."/>
            <person name="Yan W."/>
            <person name="Fan B."/>
            <person name="Jiang Y."/>
            <person name="Adhikari A."/>
            <person name="Zheng C.-J."/>
            <person name="Schuster L."/>
            <person name="Cowan T.M."/>
            <person name="Smanski M.J."/>
            <person name="Chevrette M.G."/>
            <person name="De Carvalho L.P.S."/>
            <person name="Shen B."/>
        </authorList>
    </citation>
    <scope>NUCLEOTIDE SEQUENCE [LARGE SCALE GENOMIC DNA]</scope>
    <source>
        <strain evidence="1 2">NPDC050671</strain>
    </source>
</reference>